<sequence length="254" mass="26720">MAPQLAVEVHGNGDPVLLVHGLGGTSNVFGPQVGVLSRFFQCIRPDLPGSGRSPADGPLTIAGLADAIEGVMDERGLDRVHLVGHSLGTIVCQHVAARRPNRVRSLALIGPLHAPPDAARPVIRDRAAKARAEGMVGIADAIVQAGTSADTKANRPEVAALVREILMRQDPEGYARTCEALAAAEPADVARIACPTLLVTGDEDGTAPPTAVRALHRKIAGSSLRILDRCGHWTTFERPAEVNEALVNFLFSVD</sequence>
<keyword evidence="2" id="KW-0614">Plasmid</keyword>
<dbReference type="PRINTS" id="PR00412">
    <property type="entry name" value="EPOXHYDRLASE"/>
</dbReference>
<feature type="domain" description="AB hydrolase-1" evidence="1">
    <location>
        <begin position="16"/>
        <end position="245"/>
    </location>
</feature>
<evidence type="ECO:0000313" key="3">
    <source>
        <dbReference type="Proteomes" id="UP000027186"/>
    </source>
</evidence>
<accession>A0A060DU03</accession>
<protein>
    <submittedName>
        <fullName evidence="2">Alpha/beta hydrolase</fullName>
    </submittedName>
</protein>
<dbReference type="EMBL" id="CP007797">
    <property type="protein sequence ID" value="AIB16175.1"/>
    <property type="molecule type" value="Genomic_DNA"/>
</dbReference>
<dbReference type="InterPro" id="IPR029058">
    <property type="entry name" value="AB_hydrolase_fold"/>
</dbReference>
<evidence type="ECO:0000313" key="2">
    <source>
        <dbReference type="EMBL" id="AIB16175.1"/>
    </source>
</evidence>
<organism evidence="2 3">
    <name type="scientific">Azospirillum argentinense</name>
    <dbReference type="NCBI Taxonomy" id="2970906"/>
    <lineage>
        <taxon>Bacteria</taxon>
        <taxon>Pseudomonadati</taxon>
        <taxon>Pseudomonadota</taxon>
        <taxon>Alphaproteobacteria</taxon>
        <taxon>Rhodospirillales</taxon>
        <taxon>Azospirillaceae</taxon>
        <taxon>Azospirillum</taxon>
    </lineage>
</organism>
<gene>
    <name evidence="2" type="ORF">ABAZ39_30430</name>
</gene>
<geneLocation type="plasmid" evidence="2 3">
    <name>AbAZ39_p4</name>
</geneLocation>
<evidence type="ECO:0000259" key="1">
    <source>
        <dbReference type="Pfam" id="PF12697"/>
    </source>
</evidence>
<reference evidence="2 3" key="1">
    <citation type="journal article" date="2014" name="Genome Announc.">
        <title>Complete Genome Sequence of the Model Rhizosphere Strain Azospirillum brasilense Az39, Successfully Applied in Agriculture.</title>
        <authorList>
            <person name="Rivera D."/>
            <person name="Revale S."/>
            <person name="Molina R."/>
            <person name="Gualpa J."/>
            <person name="Puente M."/>
            <person name="Maroniche G."/>
            <person name="Paris G."/>
            <person name="Baker D."/>
            <person name="Clavijo B."/>
            <person name="McLay K."/>
            <person name="Spaepen S."/>
            <person name="Perticari A."/>
            <person name="Vazquez M."/>
            <person name="Wisniewski-Dye F."/>
            <person name="Watkins C."/>
            <person name="Martinez-Abarca F."/>
            <person name="Vanderleyden J."/>
            <person name="Cassan F."/>
        </authorList>
    </citation>
    <scope>NUCLEOTIDE SEQUENCE [LARGE SCALE GENOMIC DNA]</scope>
    <source>
        <strain evidence="2 3">Az39</strain>
        <plasmid evidence="2">AbAZ39_p4</plasmid>
    </source>
</reference>
<dbReference type="PANTHER" id="PTHR43798:SF33">
    <property type="entry name" value="HYDROLASE, PUTATIVE (AFU_ORTHOLOGUE AFUA_2G14860)-RELATED"/>
    <property type="match status" value="1"/>
</dbReference>
<dbReference type="SUPFAM" id="SSF53474">
    <property type="entry name" value="alpha/beta-Hydrolases"/>
    <property type="match status" value="1"/>
</dbReference>
<dbReference type="GO" id="GO:0016787">
    <property type="term" value="F:hydrolase activity"/>
    <property type="evidence" value="ECO:0007669"/>
    <property type="project" value="UniProtKB-KW"/>
</dbReference>
<dbReference type="RefSeq" id="WP_040137919.1">
    <property type="nucleotide sequence ID" value="NZ_CP007797.1"/>
</dbReference>
<dbReference type="Proteomes" id="UP000027186">
    <property type="component" value="Plasmid AbAZ39_p4"/>
</dbReference>
<name>A0A060DU03_9PROT</name>
<dbReference type="AlphaFoldDB" id="A0A060DU03"/>
<dbReference type="InterPro" id="IPR000073">
    <property type="entry name" value="AB_hydrolase_1"/>
</dbReference>
<dbReference type="PRINTS" id="PR00111">
    <property type="entry name" value="ABHYDROLASE"/>
</dbReference>
<proteinExistence type="predicted"/>
<keyword evidence="2" id="KW-0378">Hydrolase</keyword>
<dbReference type="Gene3D" id="3.40.50.1820">
    <property type="entry name" value="alpha/beta hydrolase"/>
    <property type="match status" value="1"/>
</dbReference>
<dbReference type="InterPro" id="IPR000639">
    <property type="entry name" value="Epox_hydrolase-like"/>
</dbReference>
<dbReference type="Pfam" id="PF12697">
    <property type="entry name" value="Abhydrolase_6"/>
    <property type="match status" value="1"/>
</dbReference>
<dbReference type="GO" id="GO:0016020">
    <property type="term" value="C:membrane"/>
    <property type="evidence" value="ECO:0007669"/>
    <property type="project" value="TreeGrafter"/>
</dbReference>
<dbReference type="KEGG" id="abq:ABAZ39_30430"/>
<dbReference type="InterPro" id="IPR050266">
    <property type="entry name" value="AB_hydrolase_sf"/>
</dbReference>
<dbReference type="PANTHER" id="PTHR43798">
    <property type="entry name" value="MONOACYLGLYCEROL LIPASE"/>
    <property type="match status" value="1"/>
</dbReference>